<dbReference type="EMBL" id="JARACI010001200">
    <property type="protein sequence ID" value="MDD9208206.1"/>
    <property type="molecule type" value="Genomic_DNA"/>
</dbReference>
<dbReference type="InterPro" id="IPR014729">
    <property type="entry name" value="Rossmann-like_a/b/a_fold"/>
</dbReference>
<proteinExistence type="inferred from homology"/>
<dbReference type="PRINTS" id="PR01438">
    <property type="entry name" value="UNVRSLSTRESS"/>
</dbReference>
<name>A0ABT5U1J1_9MICO</name>
<feature type="domain" description="UspA" evidence="2">
    <location>
        <begin position="6"/>
        <end position="140"/>
    </location>
</feature>
<reference evidence="3" key="1">
    <citation type="submission" date="2023-02" db="EMBL/GenBank/DDBJ databases">
        <title>Georgenia sp.10Sc9-8, isolated from a soil sample collected from the Taklamakan desert.</title>
        <authorList>
            <person name="Liu S."/>
        </authorList>
    </citation>
    <scope>NUCLEOTIDE SEQUENCE</scope>
    <source>
        <strain evidence="3">10Sc9-8</strain>
    </source>
</reference>
<dbReference type="PANTHER" id="PTHR46268">
    <property type="entry name" value="STRESS RESPONSE PROTEIN NHAX"/>
    <property type="match status" value="1"/>
</dbReference>
<evidence type="ECO:0000256" key="1">
    <source>
        <dbReference type="ARBA" id="ARBA00008791"/>
    </source>
</evidence>
<evidence type="ECO:0000259" key="2">
    <source>
        <dbReference type="Pfam" id="PF00582"/>
    </source>
</evidence>
<dbReference type="Gene3D" id="3.40.50.620">
    <property type="entry name" value="HUPs"/>
    <property type="match status" value="2"/>
</dbReference>
<dbReference type="CDD" id="cd23659">
    <property type="entry name" value="USP_At3g01520-like"/>
    <property type="match status" value="1"/>
</dbReference>
<comment type="caution">
    <text evidence="3">The sequence shown here is derived from an EMBL/GenBank/DDBJ whole genome shotgun (WGS) entry which is preliminary data.</text>
</comment>
<dbReference type="InterPro" id="IPR006015">
    <property type="entry name" value="Universal_stress_UspA"/>
</dbReference>
<dbReference type="InterPro" id="IPR006016">
    <property type="entry name" value="UspA"/>
</dbReference>
<dbReference type="PANTHER" id="PTHR46268:SF6">
    <property type="entry name" value="UNIVERSAL STRESS PROTEIN UP12"/>
    <property type="match status" value="1"/>
</dbReference>
<gene>
    <name evidence="3" type="ORF">PU560_17315</name>
</gene>
<protein>
    <submittedName>
        <fullName evidence="3">Universal stress protein</fullName>
    </submittedName>
</protein>
<accession>A0ABT5U1J1</accession>
<sequence>MGDARRTVVVGYDGSPAAEIALEWAAHEALRRATGLTLLHTPPLTGPAVWWGIPLTDGVLQGGQRLLLTAAERLRGRLPQVRVTLETVVDEPAVALVEASRTAAVVVVGARGRGRITGPLLGSVSQKVSAHAHGPVVVVRGTEPVPGGPVVVGVDPLDGAPEALTYAFEEAQRRGVGVVAVQAAQEEDVHGLPVGHDDELLRATRRRAERVARERVEGWARRYPDVPATLELAYAHPIEALSARAQDAGLLVVGSRGRGGLAGLLLGSVSRGVLQHAPVVAVVRVGAG</sequence>
<dbReference type="Pfam" id="PF00582">
    <property type="entry name" value="Usp"/>
    <property type="match status" value="2"/>
</dbReference>
<comment type="similarity">
    <text evidence="1">Belongs to the universal stress protein A family.</text>
</comment>
<evidence type="ECO:0000313" key="3">
    <source>
        <dbReference type="EMBL" id="MDD9208206.1"/>
    </source>
</evidence>
<feature type="domain" description="UspA" evidence="2">
    <location>
        <begin position="149"/>
        <end position="280"/>
    </location>
</feature>
<dbReference type="SUPFAM" id="SSF52402">
    <property type="entry name" value="Adenine nucleotide alpha hydrolases-like"/>
    <property type="match status" value="2"/>
</dbReference>
<evidence type="ECO:0000313" key="4">
    <source>
        <dbReference type="Proteomes" id="UP001165561"/>
    </source>
</evidence>
<organism evidence="3 4">
    <name type="scientific">Georgenia halotolerans</name>
    <dbReference type="NCBI Taxonomy" id="3028317"/>
    <lineage>
        <taxon>Bacteria</taxon>
        <taxon>Bacillati</taxon>
        <taxon>Actinomycetota</taxon>
        <taxon>Actinomycetes</taxon>
        <taxon>Micrococcales</taxon>
        <taxon>Bogoriellaceae</taxon>
        <taxon>Georgenia</taxon>
    </lineage>
</organism>
<keyword evidence="4" id="KW-1185">Reference proteome</keyword>
<dbReference type="Proteomes" id="UP001165561">
    <property type="component" value="Unassembled WGS sequence"/>
</dbReference>